<dbReference type="RefSeq" id="WP_379892905.1">
    <property type="nucleotide sequence ID" value="NZ_CBCSCT010000023.1"/>
</dbReference>
<keyword evidence="6" id="KW-1185">Reference proteome</keyword>
<comment type="caution">
    <text evidence="5">The sequence shown here is derived from an EMBL/GenBank/DDBJ whole genome shotgun (WGS) entry which is preliminary data.</text>
</comment>
<dbReference type="Pfam" id="PF02311">
    <property type="entry name" value="AraC_binding"/>
    <property type="match status" value="1"/>
</dbReference>
<dbReference type="Proteomes" id="UP001596250">
    <property type="component" value="Unassembled WGS sequence"/>
</dbReference>
<dbReference type="InterPro" id="IPR018060">
    <property type="entry name" value="HTH_AraC"/>
</dbReference>
<dbReference type="PANTHER" id="PTHR43280">
    <property type="entry name" value="ARAC-FAMILY TRANSCRIPTIONAL REGULATOR"/>
    <property type="match status" value="1"/>
</dbReference>
<feature type="domain" description="HTH araC/xylS-type" evidence="4">
    <location>
        <begin position="165"/>
        <end position="265"/>
    </location>
</feature>
<dbReference type="SUPFAM" id="SSF46689">
    <property type="entry name" value="Homeodomain-like"/>
    <property type="match status" value="2"/>
</dbReference>
<evidence type="ECO:0000256" key="1">
    <source>
        <dbReference type="ARBA" id="ARBA00023015"/>
    </source>
</evidence>
<keyword evidence="2" id="KW-0238">DNA-binding</keyword>
<evidence type="ECO:0000259" key="4">
    <source>
        <dbReference type="PROSITE" id="PS01124"/>
    </source>
</evidence>
<dbReference type="SMART" id="SM00342">
    <property type="entry name" value="HTH_ARAC"/>
    <property type="match status" value="1"/>
</dbReference>
<reference evidence="6" key="1">
    <citation type="journal article" date="2019" name="Int. J. Syst. Evol. Microbiol.">
        <title>The Global Catalogue of Microorganisms (GCM) 10K type strain sequencing project: providing services to taxonomists for standard genome sequencing and annotation.</title>
        <authorList>
            <consortium name="The Broad Institute Genomics Platform"/>
            <consortium name="The Broad Institute Genome Sequencing Center for Infectious Disease"/>
            <person name="Wu L."/>
            <person name="Ma J."/>
        </authorList>
    </citation>
    <scope>NUCLEOTIDE SEQUENCE [LARGE SCALE GENOMIC DNA]</scope>
    <source>
        <strain evidence="6">CCM 8749</strain>
    </source>
</reference>
<evidence type="ECO:0000313" key="5">
    <source>
        <dbReference type="EMBL" id="MFC5985753.1"/>
    </source>
</evidence>
<dbReference type="PROSITE" id="PS01124">
    <property type="entry name" value="HTH_ARAC_FAMILY_2"/>
    <property type="match status" value="1"/>
</dbReference>
<evidence type="ECO:0000256" key="3">
    <source>
        <dbReference type="ARBA" id="ARBA00023163"/>
    </source>
</evidence>
<proteinExistence type="predicted"/>
<dbReference type="InterPro" id="IPR009057">
    <property type="entry name" value="Homeodomain-like_sf"/>
</dbReference>
<dbReference type="PANTHER" id="PTHR43280:SF31">
    <property type="entry name" value="TRANSCRIPTIONAL REGULATORY PROTEIN"/>
    <property type="match status" value="1"/>
</dbReference>
<dbReference type="EMBL" id="JBHSQV010000031">
    <property type="protein sequence ID" value="MFC5985753.1"/>
    <property type="molecule type" value="Genomic_DNA"/>
</dbReference>
<evidence type="ECO:0000256" key="2">
    <source>
        <dbReference type="ARBA" id="ARBA00023125"/>
    </source>
</evidence>
<dbReference type="InterPro" id="IPR020449">
    <property type="entry name" value="Tscrpt_reg_AraC-type_HTH"/>
</dbReference>
<name>A0ABW1ILM6_9BACL</name>
<dbReference type="Pfam" id="PF12833">
    <property type="entry name" value="HTH_18"/>
    <property type="match status" value="1"/>
</dbReference>
<dbReference type="SUPFAM" id="SSF51215">
    <property type="entry name" value="Regulatory protein AraC"/>
    <property type="match status" value="1"/>
</dbReference>
<keyword evidence="3" id="KW-0804">Transcription</keyword>
<evidence type="ECO:0000313" key="6">
    <source>
        <dbReference type="Proteomes" id="UP001596250"/>
    </source>
</evidence>
<protein>
    <submittedName>
        <fullName evidence="5">AraC family transcriptional regulator</fullName>
    </submittedName>
</protein>
<dbReference type="Gene3D" id="1.10.10.60">
    <property type="entry name" value="Homeodomain-like"/>
    <property type="match status" value="1"/>
</dbReference>
<dbReference type="InterPro" id="IPR003313">
    <property type="entry name" value="AraC-bd"/>
</dbReference>
<keyword evidence="1" id="KW-0805">Transcription regulation</keyword>
<dbReference type="Gene3D" id="2.60.120.280">
    <property type="entry name" value="Regulatory protein AraC"/>
    <property type="match status" value="1"/>
</dbReference>
<accession>A0ABW1ILM6</accession>
<gene>
    <name evidence="5" type="ORF">ACFPXP_04835</name>
</gene>
<sequence>MNTADPAAPFYIESLGFNPQQESVSREEGYPCFHWLQTLSGEGLLQMQDQQILLPSGSGILLQPGVPHAYRLHGGEWSTYYITFGGPQVSSIITQLGIQHSMIYQWDEQSPFHYLLEELFQLISAKFDLTGLDHSVDLYRFFIQLKKHAHVNKQPSIHSLIERMAPLLQWLDQHYGNPDIGTHEMAASIQISPRHLNSLFQRAFGYTPYHYLLQLRIRKSKEFILADLGQPIKHISEKVGFRDVSHFIATFRKLEGTTPEKFRKLHSQ</sequence>
<organism evidence="5 6">
    <name type="scientific">Marinicrinis lubricantis</name>
    <dbReference type="NCBI Taxonomy" id="2086470"/>
    <lineage>
        <taxon>Bacteria</taxon>
        <taxon>Bacillati</taxon>
        <taxon>Bacillota</taxon>
        <taxon>Bacilli</taxon>
        <taxon>Bacillales</taxon>
        <taxon>Paenibacillaceae</taxon>
    </lineage>
</organism>
<dbReference type="PRINTS" id="PR00032">
    <property type="entry name" value="HTHARAC"/>
</dbReference>
<dbReference type="InterPro" id="IPR037923">
    <property type="entry name" value="HTH-like"/>
</dbReference>